<dbReference type="InterPro" id="IPR018060">
    <property type="entry name" value="HTH_AraC"/>
</dbReference>
<dbReference type="RefSeq" id="WP_181376975.1">
    <property type="nucleotide sequence ID" value="NZ_BDQX01000430.1"/>
</dbReference>
<dbReference type="GO" id="GO:0003700">
    <property type="term" value="F:DNA-binding transcription factor activity"/>
    <property type="evidence" value="ECO:0007669"/>
    <property type="project" value="InterPro"/>
</dbReference>
<dbReference type="Gene3D" id="1.10.10.60">
    <property type="entry name" value="Homeodomain-like"/>
    <property type="match status" value="2"/>
</dbReference>
<keyword evidence="3" id="KW-0804">Transcription</keyword>
<name>A0A2R5F011_9BACL</name>
<dbReference type="GO" id="GO:0043565">
    <property type="term" value="F:sequence-specific DNA binding"/>
    <property type="evidence" value="ECO:0007669"/>
    <property type="project" value="InterPro"/>
</dbReference>
<comment type="caution">
    <text evidence="5">The sequence shown here is derived from an EMBL/GenBank/DDBJ whole genome shotgun (WGS) entry which is preliminary data.</text>
</comment>
<dbReference type="EMBL" id="BDQX01000430">
    <property type="protein sequence ID" value="GBG11695.1"/>
    <property type="molecule type" value="Genomic_DNA"/>
</dbReference>
<dbReference type="Pfam" id="PF12833">
    <property type="entry name" value="HTH_18"/>
    <property type="match status" value="1"/>
</dbReference>
<evidence type="ECO:0000256" key="1">
    <source>
        <dbReference type="ARBA" id="ARBA00023015"/>
    </source>
</evidence>
<dbReference type="AlphaFoldDB" id="A0A2R5F011"/>
<sequence length="258" mass="29749">MQALEIKRSYVSGVRAEFKLEEDQYEDWVMLAAFSGRFAFAMDDREEADFDEAAYGELVLCPPGMRLKRRVVEPLSFLFIEFASEQEWPSGKLAIRDLQRLESTYRYLRIACAQSEEGEGTAYIRHFVGDLLAVLSLEQASSADRARKTKQDPVMGRVLAYLERHALEYGWNLGQLSNELGIGASQLTRRFRQAYGQSPVEYLTSIRLQKARSLLVETNDTLEHIAEQCGYQNAFYFSRMFKSKCKINPSDYRKKHSF</sequence>
<dbReference type="Proteomes" id="UP000245202">
    <property type="component" value="Unassembled WGS sequence"/>
</dbReference>
<proteinExistence type="predicted"/>
<keyword evidence="6" id="KW-1185">Reference proteome</keyword>
<dbReference type="SUPFAM" id="SSF46689">
    <property type="entry name" value="Homeodomain-like"/>
    <property type="match status" value="2"/>
</dbReference>
<evidence type="ECO:0000313" key="5">
    <source>
        <dbReference type="EMBL" id="GBG11695.1"/>
    </source>
</evidence>
<dbReference type="PROSITE" id="PS01124">
    <property type="entry name" value="HTH_ARAC_FAMILY_2"/>
    <property type="match status" value="1"/>
</dbReference>
<feature type="domain" description="HTH araC/xylS-type" evidence="4">
    <location>
        <begin position="156"/>
        <end position="255"/>
    </location>
</feature>
<dbReference type="PANTHER" id="PTHR43280:SF2">
    <property type="entry name" value="HTH-TYPE TRANSCRIPTIONAL REGULATOR EXSA"/>
    <property type="match status" value="1"/>
</dbReference>
<evidence type="ECO:0000256" key="2">
    <source>
        <dbReference type="ARBA" id="ARBA00023125"/>
    </source>
</evidence>
<protein>
    <recommendedName>
        <fullName evidence="4">HTH araC/xylS-type domain-containing protein</fullName>
    </recommendedName>
</protein>
<organism evidence="5 6">
    <name type="scientific">Paenibacillus agaridevorans</name>
    <dbReference type="NCBI Taxonomy" id="171404"/>
    <lineage>
        <taxon>Bacteria</taxon>
        <taxon>Bacillati</taxon>
        <taxon>Bacillota</taxon>
        <taxon>Bacilli</taxon>
        <taxon>Bacillales</taxon>
        <taxon>Paenibacillaceae</taxon>
        <taxon>Paenibacillus</taxon>
    </lineage>
</organism>
<accession>A0A2R5F011</accession>
<keyword evidence="2" id="KW-0238">DNA-binding</keyword>
<dbReference type="InterPro" id="IPR009057">
    <property type="entry name" value="Homeodomain-like_sf"/>
</dbReference>
<dbReference type="SMART" id="SM00342">
    <property type="entry name" value="HTH_ARAC"/>
    <property type="match status" value="1"/>
</dbReference>
<dbReference type="PANTHER" id="PTHR43280">
    <property type="entry name" value="ARAC-FAMILY TRANSCRIPTIONAL REGULATOR"/>
    <property type="match status" value="1"/>
</dbReference>
<evidence type="ECO:0000256" key="3">
    <source>
        <dbReference type="ARBA" id="ARBA00023163"/>
    </source>
</evidence>
<evidence type="ECO:0000259" key="4">
    <source>
        <dbReference type="PROSITE" id="PS01124"/>
    </source>
</evidence>
<gene>
    <name evidence="5" type="ORF">PAT3040_06531</name>
</gene>
<evidence type="ECO:0000313" key="6">
    <source>
        <dbReference type="Proteomes" id="UP000245202"/>
    </source>
</evidence>
<keyword evidence="1" id="KW-0805">Transcription regulation</keyword>
<reference evidence="5 6" key="1">
    <citation type="submission" date="2017-08" db="EMBL/GenBank/DDBJ databases">
        <title>Substantial Increase in Enzyme Production by Combined Drug-Resistance Mutations in Paenibacillus agaridevorans.</title>
        <authorList>
            <person name="Tanaka Y."/>
            <person name="Funane K."/>
            <person name="Hosaka T."/>
            <person name="Shiwa Y."/>
            <person name="Fujita N."/>
            <person name="Miyazaki T."/>
            <person name="Yoshikawa H."/>
            <person name="Murakami K."/>
            <person name="Kasahara K."/>
            <person name="Inaoka T."/>
            <person name="Hiraga Y."/>
            <person name="Ochi K."/>
        </authorList>
    </citation>
    <scope>NUCLEOTIDE SEQUENCE [LARGE SCALE GENOMIC DNA]</scope>
    <source>
        <strain evidence="5 6">T-3040</strain>
    </source>
</reference>